<protein>
    <submittedName>
        <fullName evidence="1">Uncharacterized protein</fullName>
    </submittedName>
</protein>
<gene>
    <name evidence="1" type="ORF">KSZ_55870</name>
</gene>
<reference evidence="1 2" key="1">
    <citation type="journal article" date="2021" name="Int. J. Syst. Evol. Microbiol.">
        <title>Reticulibacter mediterranei gen. nov., sp. nov., within the new family Reticulibacteraceae fam. nov., and Ktedonospora formicarum gen. nov., sp. nov., Ktedonobacter robiniae sp. nov., Dictyobacter formicarum sp. nov. and Dictyobacter arantiisoli sp. nov., belonging to the class Ktedonobacteria.</title>
        <authorList>
            <person name="Yabe S."/>
            <person name="Zheng Y."/>
            <person name="Wang C.M."/>
            <person name="Sakai Y."/>
            <person name="Abe K."/>
            <person name="Yokota A."/>
            <person name="Donadio S."/>
            <person name="Cavaletti L."/>
            <person name="Monciardini P."/>
        </authorList>
    </citation>
    <scope>NUCLEOTIDE SEQUENCE [LARGE SCALE GENOMIC DNA]</scope>
    <source>
        <strain evidence="1 2">SOSP1-9</strain>
    </source>
</reference>
<dbReference type="Proteomes" id="UP000635565">
    <property type="component" value="Unassembled WGS sequence"/>
</dbReference>
<comment type="caution">
    <text evidence="1">The sequence shown here is derived from an EMBL/GenBank/DDBJ whole genome shotgun (WGS) entry which is preliminary data.</text>
</comment>
<name>A0ABQ3VQD1_9CHLR</name>
<keyword evidence="2" id="KW-1185">Reference proteome</keyword>
<sequence>MSRTVRISVEHVVVSSKLPYQQVIDTLEALLGTIEGSVAKNKREKKWSVSGPYQSS</sequence>
<proteinExistence type="predicted"/>
<accession>A0ABQ3VQD1</accession>
<evidence type="ECO:0000313" key="1">
    <source>
        <dbReference type="EMBL" id="GHO87581.1"/>
    </source>
</evidence>
<evidence type="ECO:0000313" key="2">
    <source>
        <dbReference type="Proteomes" id="UP000635565"/>
    </source>
</evidence>
<dbReference type="EMBL" id="BNJJ01000018">
    <property type="protein sequence ID" value="GHO87581.1"/>
    <property type="molecule type" value="Genomic_DNA"/>
</dbReference>
<organism evidence="1 2">
    <name type="scientific">Dictyobacter formicarum</name>
    <dbReference type="NCBI Taxonomy" id="2778368"/>
    <lineage>
        <taxon>Bacteria</taxon>
        <taxon>Bacillati</taxon>
        <taxon>Chloroflexota</taxon>
        <taxon>Ktedonobacteria</taxon>
        <taxon>Ktedonobacterales</taxon>
        <taxon>Dictyobacteraceae</taxon>
        <taxon>Dictyobacter</taxon>
    </lineage>
</organism>
<dbReference type="RefSeq" id="WP_201365136.1">
    <property type="nucleotide sequence ID" value="NZ_BNJJ01000018.1"/>
</dbReference>